<reference evidence="13 14" key="1">
    <citation type="submission" date="2016-03" db="EMBL/GenBank/DDBJ databases">
        <title>Choanephora cucurbitarum.</title>
        <authorList>
            <person name="Min B."/>
            <person name="Park H."/>
            <person name="Park J.-H."/>
            <person name="Shin H.-D."/>
            <person name="Choi I.-G."/>
        </authorList>
    </citation>
    <scope>NUCLEOTIDE SEQUENCE [LARGE SCALE GENOMIC DNA]</scope>
    <source>
        <strain evidence="13 14">KUS-F28377</strain>
    </source>
</reference>
<comment type="catalytic activity">
    <reaction evidence="1">
        <text>S-ubiquitinyl-[E2 ubiquitin-conjugating enzyme]-L-cysteine + [acceptor protein]-L-lysine = [E2 ubiquitin-conjugating enzyme]-L-cysteine + N(6)-ubiquitinyl-[acceptor protein]-L-lysine.</text>
        <dbReference type="EC" id="2.3.2.27"/>
    </reaction>
</comment>
<dbReference type="EMBL" id="LUGH01000122">
    <property type="protein sequence ID" value="OBZ88952.1"/>
    <property type="molecule type" value="Genomic_DNA"/>
</dbReference>
<dbReference type="Pfam" id="PF13639">
    <property type="entry name" value="zf-RING_2"/>
    <property type="match status" value="1"/>
</dbReference>
<comment type="subcellular location">
    <subcellularLocation>
        <location evidence="2">Membrane</location>
        <topology evidence="2">Single-pass membrane protein</topology>
    </subcellularLocation>
</comment>
<evidence type="ECO:0000256" key="11">
    <source>
        <dbReference type="SAM" id="Phobius"/>
    </source>
</evidence>
<dbReference type="SUPFAM" id="SSF57850">
    <property type="entry name" value="RING/U-box"/>
    <property type="match status" value="1"/>
</dbReference>
<dbReference type="GO" id="GO:0061630">
    <property type="term" value="F:ubiquitin protein ligase activity"/>
    <property type="evidence" value="ECO:0007669"/>
    <property type="project" value="UniProtKB-EC"/>
</dbReference>
<keyword evidence="6 10" id="KW-0863">Zinc-finger</keyword>
<dbReference type="InterPro" id="IPR013083">
    <property type="entry name" value="Znf_RING/FYVE/PHD"/>
</dbReference>
<evidence type="ECO:0000256" key="8">
    <source>
        <dbReference type="ARBA" id="ARBA00022989"/>
    </source>
</evidence>
<dbReference type="PANTHER" id="PTHR47168:SF1">
    <property type="entry name" value="OS02G0798600 PROTEIN"/>
    <property type="match status" value="1"/>
</dbReference>
<evidence type="ECO:0000256" key="6">
    <source>
        <dbReference type="ARBA" id="ARBA00022771"/>
    </source>
</evidence>
<evidence type="ECO:0000256" key="2">
    <source>
        <dbReference type="ARBA" id="ARBA00004167"/>
    </source>
</evidence>
<feature type="transmembrane region" description="Helical" evidence="11">
    <location>
        <begin position="147"/>
        <end position="169"/>
    </location>
</feature>
<comment type="caution">
    <text evidence="13">The sequence shown here is derived from an EMBL/GenBank/DDBJ whole genome shotgun (WGS) entry which is preliminary data.</text>
</comment>
<evidence type="ECO:0000256" key="9">
    <source>
        <dbReference type="ARBA" id="ARBA00023136"/>
    </source>
</evidence>
<evidence type="ECO:0000256" key="1">
    <source>
        <dbReference type="ARBA" id="ARBA00000900"/>
    </source>
</evidence>
<evidence type="ECO:0000256" key="4">
    <source>
        <dbReference type="ARBA" id="ARBA00022692"/>
    </source>
</evidence>
<dbReference type="FunFam" id="3.30.40.10:FF:000388">
    <property type="entry name" value="Putative RING zinc finger domain superfamily protein"/>
    <property type="match status" value="1"/>
</dbReference>
<keyword evidence="7" id="KW-0862">Zinc</keyword>
<dbReference type="InParanoid" id="A0A1C7NIK9"/>
<evidence type="ECO:0000313" key="13">
    <source>
        <dbReference type="EMBL" id="OBZ88952.1"/>
    </source>
</evidence>
<keyword evidence="14" id="KW-1185">Reference proteome</keyword>
<dbReference type="OrthoDB" id="8062037at2759"/>
<dbReference type="EC" id="2.3.2.27" evidence="3"/>
<feature type="domain" description="RING-type" evidence="12">
    <location>
        <begin position="203"/>
        <end position="245"/>
    </location>
</feature>
<evidence type="ECO:0000256" key="5">
    <source>
        <dbReference type="ARBA" id="ARBA00022723"/>
    </source>
</evidence>
<evidence type="ECO:0000313" key="14">
    <source>
        <dbReference type="Proteomes" id="UP000093000"/>
    </source>
</evidence>
<dbReference type="InterPro" id="IPR046450">
    <property type="entry name" value="PA_dom_sf"/>
</dbReference>
<dbReference type="SUPFAM" id="SSF52025">
    <property type="entry name" value="PA domain"/>
    <property type="match status" value="1"/>
</dbReference>
<keyword evidence="13" id="KW-0675">Receptor</keyword>
<accession>A0A1C7NIK9</accession>
<evidence type="ECO:0000259" key="12">
    <source>
        <dbReference type="PROSITE" id="PS50089"/>
    </source>
</evidence>
<dbReference type="STRING" id="101091.A0A1C7NIK9"/>
<dbReference type="Proteomes" id="UP000093000">
    <property type="component" value="Unassembled WGS sequence"/>
</dbReference>
<keyword evidence="8 11" id="KW-1133">Transmembrane helix</keyword>
<dbReference type="InterPro" id="IPR003137">
    <property type="entry name" value="PA_domain"/>
</dbReference>
<evidence type="ECO:0000256" key="10">
    <source>
        <dbReference type="PROSITE-ProRule" id="PRU00175"/>
    </source>
</evidence>
<dbReference type="AlphaFoldDB" id="A0A1C7NIK9"/>
<dbReference type="GO" id="GO:0016020">
    <property type="term" value="C:membrane"/>
    <property type="evidence" value="ECO:0007669"/>
    <property type="project" value="UniProtKB-SubCell"/>
</dbReference>
<dbReference type="PANTHER" id="PTHR47168">
    <property type="entry name" value="RING ZINC FINGER DOMAIN SUPERFAMILY PROTEIN-RELATED"/>
    <property type="match status" value="1"/>
</dbReference>
<evidence type="ECO:0000256" key="3">
    <source>
        <dbReference type="ARBA" id="ARBA00012483"/>
    </source>
</evidence>
<keyword evidence="4 11" id="KW-0812">Transmembrane</keyword>
<dbReference type="PROSITE" id="PS50089">
    <property type="entry name" value="ZF_RING_2"/>
    <property type="match status" value="1"/>
</dbReference>
<dbReference type="InterPro" id="IPR001841">
    <property type="entry name" value="Znf_RING"/>
</dbReference>
<dbReference type="InterPro" id="IPR051653">
    <property type="entry name" value="E3_ligase_sorting_rcpt"/>
</dbReference>
<gene>
    <name evidence="13" type="primary">RMR1_1</name>
    <name evidence="13" type="ORF">A0J61_02999</name>
</gene>
<dbReference type="SMART" id="SM00184">
    <property type="entry name" value="RING"/>
    <property type="match status" value="1"/>
</dbReference>
<dbReference type="GO" id="GO:0008270">
    <property type="term" value="F:zinc ion binding"/>
    <property type="evidence" value="ECO:0007669"/>
    <property type="project" value="UniProtKB-KW"/>
</dbReference>
<dbReference type="Gene3D" id="3.30.40.10">
    <property type="entry name" value="Zinc/RING finger domain, C3HC4 (zinc finger)"/>
    <property type="match status" value="1"/>
</dbReference>
<keyword evidence="5" id="KW-0479">Metal-binding</keyword>
<name>A0A1C7NIK9_9FUNG</name>
<evidence type="ECO:0000256" key="7">
    <source>
        <dbReference type="ARBA" id="ARBA00022833"/>
    </source>
</evidence>
<dbReference type="FunCoup" id="A0A1C7NIK9">
    <property type="interactions" value="400"/>
</dbReference>
<sequence length="266" mass="29565">MFPMIHAMVYIAIANETLEDRPAVFGPTLSNTGKIGFVVEPSDDPTGCTIVQPPCSDWIALVRRGSCSFVSKVRYMQKSGAVAVIVGDPEQPGWVTMYTPGDASDIVIPSVFVAKEEYHKLLNLSKLVGTPVLSVISHETSSTVRPWIDLIILLIILPMIMICMIYIFWKVKQHILRQRELAPVLFVSQLNMQQGEEEEGDSCAICLEEYGVGDELRLLPCQHQFHASCVDAWLTTQKKLCPICKRDVTSHTTTEITPLLLEAGYA</sequence>
<protein>
    <recommendedName>
        <fullName evidence="3">RING-type E3 ubiquitin transferase</fullName>
        <ecNumber evidence="3">2.3.2.27</ecNumber>
    </recommendedName>
</protein>
<organism evidence="13 14">
    <name type="scientific">Choanephora cucurbitarum</name>
    <dbReference type="NCBI Taxonomy" id="101091"/>
    <lineage>
        <taxon>Eukaryota</taxon>
        <taxon>Fungi</taxon>
        <taxon>Fungi incertae sedis</taxon>
        <taxon>Mucoromycota</taxon>
        <taxon>Mucoromycotina</taxon>
        <taxon>Mucoromycetes</taxon>
        <taxon>Mucorales</taxon>
        <taxon>Mucorineae</taxon>
        <taxon>Choanephoraceae</taxon>
        <taxon>Choanephoroideae</taxon>
        <taxon>Choanephora</taxon>
    </lineage>
</organism>
<dbReference type="Pfam" id="PF02225">
    <property type="entry name" value="PA"/>
    <property type="match status" value="1"/>
</dbReference>
<proteinExistence type="predicted"/>
<keyword evidence="9 11" id="KW-0472">Membrane</keyword>
<dbReference type="Gene3D" id="3.50.30.30">
    <property type="match status" value="1"/>
</dbReference>